<proteinExistence type="predicted"/>
<reference evidence="3" key="1">
    <citation type="journal article" date="2019" name="Int. J. Syst. Evol. Microbiol.">
        <title>The Global Catalogue of Microorganisms (GCM) 10K type strain sequencing project: providing services to taxonomists for standard genome sequencing and annotation.</title>
        <authorList>
            <consortium name="The Broad Institute Genomics Platform"/>
            <consortium name="The Broad Institute Genome Sequencing Center for Infectious Disease"/>
            <person name="Wu L."/>
            <person name="Ma J."/>
        </authorList>
    </citation>
    <scope>NUCLEOTIDE SEQUENCE [LARGE SCALE GENOMIC DNA]</scope>
    <source>
        <strain evidence="3">TBRC 5832</strain>
    </source>
</reference>
<feature type="transmembrane region" description="Helical" evidence="1">
    <location>
        <begin position="33"/>
        <end position="54"/>
    </location>
</feature>
<dbReference type="EMBL" id="JBHSBL010000019">
    <property type="protein sequence ID" value="MFC4068796.1"/>
    <property type="molecule type" value="Genomic_DNA"/>
</dbReference>
<sequence>MRLWLTAGGFVVAFVLAGIFFGTRESLGDADQYASVGSFLLALVIAGVTAVAALRRRSQEDTPAGGSRITIKGFRSSGNVQIGDGTSATMTNNYYTKPDDD</sequence>
<evidence type="ECO:0000313" key="3">
    <source>
        <dbReference type="Proteomes" id="UP001595867"/>
    </source>
</evidence>
<protein>
    <submittedName>
        <fullName evidence="2">Uncharacterized protein</fullName>
    </submittedName>
</protein>
<keyword evidence="1" id="KW-0472">Membrane</keyword>
<dbReference type="Proteomes" id="UP001595867">
    <property type="component" value="Unassembled WGS sequence"/>
</dbReference>
<keyword evidence="1" id="KW-0812">Transmembrane</keyword>
<dbReference type="RefSeq" id="WP_378069682.1">
    <property type="nucleotide sequence ID" value="NZ_JBHSBL010000019.1"/>
</dbReference>
<evidence type="ECO:0000256" key="1">
    <source>
        <dbReference type="SAM" id="Phobius"/>
    </source>
</evidence>
<comment type="caution">
    <text evidence="2">The sequence shown here is derived from an EMBL/GenBank/DDBJ whole genome shotgun (WGS) entry which is preliminary data.</text>
</comment>
<accession>A0ABV8IXZ5</accession>
<gene>
    <name evidence="2" type="ORF">ACFO0C_28025</name>
</gene>
<evidence type="ECO:0000313" key="2">
    <source>
        <dbReference type="EMBL" id="MFC4068796.1"/>
    </source>
</evidence>
<keyword evidence="1" id="KW-1133">Transmembrane helix</keyword>
<organism evidence="2 3">
    <name type="scientific">Actinoplanes subglobosus</name>
    <dbReference type="NCBI Taxonomy" id="1547892"/>
    <lineage>
        <taxon>Bacteria</taxon>
        <taxon>Bacillati</taxon>
        <taxon>Actinomycetota</taxon>
        <taxon>Actinomycetes</taxon>
        <taxon>Micromonosporales</taxon>
        <taxon>Micromonosporaceae</taxon>
        <taxon>Actinoplanes</taxon>
    </lineage>
</organism>
<keyword evidence="3" id="KW-1185">Reference proteome</keyword>
<name>A0ABV8IXZ5_9ACTN</name>